<evidence type="ECO:0000256" key="2">
    <source>
        <dbReference type="ARBA" id="ARBA00011245"/>
    </source>
</evidence>
<reference evidence="14 15" key="1">
    <citation type="submission" date="2024-07" db="EMBL/GenBank/DDBJ databases">
        <title>The genome sequence of type strain Sediminicola arcticus GDMCC 1.2805.</title>
        <authorList>
            <person name="Liu Y."/>
        </authorList>
    </citation>
    <scope>NUCLEOTIDE SEQUENCE [LARGE SCALE GENOMIC DNA]</scope>
    <source>
        <strain evidence="14 15">GDMCC 1.2805</strain>
    </source>
</reference>
<dbReference type="EC" id="1.11.1.24" evidence="3"/>
<organism evidence="14 15">
    <name type="scientific">Sediminicola arcticus</name>
    <dbReference type="NCBI Taxonomy" id="1574308"/>
    <lineage>
        <taxon>Bacteria</taxon>
        <taxon>Pseudomonadati</taxon>
        <taxon>Bacteroidota</taxon>
        <taxon>Flavobacteriia</taxon>
        <taxon>Flavobacteriales</taxon>
        <taxon>Flavobacteriaceae</taxon>
        <taxon>Sediminicola</taxon>
    </lineage>
</organism>
<dbReference type="Gene3D" id="3.40.30.10">
    <property type="entry name" value="Glutaredoxin"/>
    <property type="match status" value="1"/>
</dbReference>
<evidence type="ECO:0000256" key="5">
    <source>
        <dbReference type="ARBA" id="ARBA00022862"/>
    </source>
</evidence>
<evidence type="ECO:0000256" key="7">
    <source>
        <dbReference type="ARBA" id="ARBA00023157"/>
    </source>
</evidence>
<dbReference type="SUPFAM" id="SSF52833">
    <property type="entry name" value="Thioredoxin-like"/>
    <property type="match status" value="1"/>
</dbReference>
<comment type="caution">
    <text evidence="14">The sequence shown here is derived from an EMBL/GenBank/DDBJ whole genome shotgun (WGS) entry which is preliminary data.</text>
</comment>
<dbReference type="InterPro" id="IPR000866">
    <property type="entry name" value="AhpC/TSA"/>
</dbReference>
<evidence type="ECO:0000256" key="10">
    <source>
        <dbReference type="ARBA" id="ARBA00038489"/>
    </source>
</evidence>
<keyword evidence="8" id="KW-0676">Redox-active center</keyword>
<keyword evidence="5" id="KW-0049">Antioxidant</keyword>
<dbReference type="Proteomes" id="UP001549799">
    <property type="component" value="Unassembled WGS sequence"/>
</dbReference>
<name>A0ABV2SXH2_9FLAO</name>
<evidence type="ECO:0000256" key="12">
    <source>
        <dbReference type="ARBA" id="ARBA00049091"/>
    </source>
</evidence>
<evidence type="ECO:0000256" key="9">
    <source>
        <dbReference type="ARBA" id="ARBA00032824"/>
    </source>
</evidence>
<dbReference type="PROSITE" id="PS51352">
    <property type="entry name" value="THIOREDOXIN_2"/>
    <property type="match status" value="1"/>
</dbReference>
<proteinExistence type="inferred from homology"/>
<dbReference type="CDD" id="cd03017">
    <property type="entry name" value="PRX_BCP"/>
    <property type="match status" value="1"/>
</dbReference>
<comment type="catalytic activity">
    <reaction evidence="12">
        <text>a hydroperoxide + [thioredoxin]-dithiol = an alcohol + [thioredoxin]-disulfide + H2O</text>
        <dbReference type="Rhea" id="RHEA:62620"/>
        <dbReference type="Rhea" id="RHEA-COMP:10698"/>
        <dbReference type="Rhea" id="RHEA-COMP:10700"/>
        <dbReference type="ChEBI" id="CHEBI:15377"/>
        <dbReference type="ChEBI" id="CHEBI:29950"/>
        <dbReference type="ChEBI" id="CHEBI:30879"/>
        <dbReference type="ChEBI" id="CHEBI:35924"/>
        <dbReference type="ChEBI" id="CHEBI:50058"/>
        <dbReference type="EC" id="1.11.1.24"/>
    </reaction>
</comment>
<comment type="subunit">
    <text evidence="2">Monomer.</text>
</comment>
<dbReference type="InterPro" id="IPR013766">
    <property type="entry name" value="Thioredoxin_domain"/>
</dbReference>
<dbReference type="PANTHER" id="PTHR42801:SF4">
    <property type="entry name" value="AHPC_TSA FAMILY PROTEIN"/>
    <property type="match status" value="1"/>
</dbReference>
<dbReference type="InterPro" id="IPR050924">
    <property type="entry name" value="Peroxiredoxin_BCP/PrxQ"/>
</dbReference>
<evidence type="ECO:0000256" key="11">
    <source>
        <dbReference type="ARBA" id="ARBA00042639"/>
    </source>
</evidence>
<comment type="similarity">
    <text evidence="10">Belongs to the peroxiredoxin family. BCP/PrxQ subfamily.</text>
</comment>
<evidence type="ECO:0000256" key="4">
    <source>
        <dbReference type="ARBA" id="ARBA00022559"/>
    </source>
</evidence>
<evidence type="ECO:0000256" key="8">
    <source>
        <dbReference type="ARBA" id="ARBA00023284"/>
    </source>
</evidence>
<evidence type="ECO:0000313" key="14">
    <source>
        <dbReference type="EMBL" id="MET6991849.1"/>
    </source>
</evidence>
<comment type="function">
    <text evidence="1">Thiol-specific peroxidase that catalyzes the reduction of hydrogen peroxide and organic hydroperoxides to water and alcohols, respectively. Plays a role in cell protection against oxidative stress by detoxifying peroxides and as sensor of hydrogen peroxide-mediated signaling events.</text>
</comment>
<gene>
    <name evidence="14" type="ORF">ABXZ36_14455</name>
</gene>
<evidence type="ECO:0000259" key="13">
    <source>
        <dbReference type="PROSITE" id="PS51352"/>
    </source>
</evidence>
<dbReference type="PANTHER" id="PTHR42801">
    <property type="entry name" value="THIOREDOXIN-DEPENDENT PEROXIDE REDUCTASE"/>
    <property type="match status" value="1"/>
</dbReference>
<evidence type="ECO:0000256" key="6">
    <source>
        <dbReference type="ARBA" id="ARBA00023002"/>
    </source>
</evidence>
<dbReference type="RefSeq" id="WP_354616391.1">
    <property type="nucleotide sequence ID" value="NZ_JBEXAE010000008.1"/>
</dbReference>
<accession>A0ABV2SXH2</accession>
<keyword evidence="7" id="KW-1015">Disulfide bond</keyword>
<dbReference type="PIRSF" id="PIRSF000239">
    <property type="entry name" value="AHPC"/>
    <property type="match status" value="1"/>
</dbReference>
<sequence length="153" mass="17138">MALQIGDSIPEFSLKDQHGNLFSTTAITGSKAMVIFFYPKDDTPGCTKEACSFRDSYEEFRDLGAEVIGISSDSEKSHQKFASKYRLPFILLSDENKKIRKAFKVDNNLFNLLPGRETYVIDKKGKVIMVFNSISASKHMEKALEVLKSGVAE</sequence>
<feature type="domain" description="Thioredoxin" evidence="13">
    <location>
        <begin position="3"/>
        <end position="152"/>
    </location>
</feature>
<dbReference type="InterPro" id="IPR036249">
    <property type="entry name" value="Thioredoxin-like_sf"/>
</dbReference>
<keyword evidence="15" id="KW-1185">Reference proteome</keyword>
<evidence type="ECO:0000313" key="15">
    <source>
        <dbReference type="Proteomes" id="UP001549799"/>
    </source>
</evidence>
<dbReference type="InterPro" id="IPR024706">
    <property type="entry name" value="Peroxiredoxin_AhpC-typ"/>
</dbReference>
<evidence type="ECO:0000256" key="1">
    <source>
        <dbReference type="ARBA" id="ARBA00003330"/>
    </source>
</evidence>
<dbReference type="EMBL" id="JBEXAE010000008">
    <property type="protein sequence ID" value="MET6991849.1"/>
    <property type="molecule type" value="Genomic_DNA"/>
</dbReference>
<keyword evidence="4 14" id="KW-0575">Peroxidase</keyword>
<dbReference type="Pfam" id="PF00578">
    <property type="entry name" value="AhpC-TSA"/>
    <property type="match status" value="1"/>
</dbReference>
<keyword evidence="6 14" id="KW-0560">Oxidoreductase</keyword>
<evidence type="ECO:0000256" key="3">
    <source>
        <dbReference type="ARBA" id="ARBA00013017"/>
    </source>
</evidence>
<dbReference type="GO" id="GO:0140824">
    <property type="term" value="F:thioredoxin-dependent peroxiredoxin activity"/>
    <property type="evidence" value="ECO:0007669"/>
    <property type="project" value="UniProtKB-EC"/>
</dbReference>
<protein>
    <recommendedName>
        <fullName evidence="3">thioredoxin-dependent peroxiredoxin</fullName>
        <ecNumber evidence="3">1.11.1.24</ecNumber>
    </recommendedName>
    <alternativeName>
        <fullName evidence="9">Thioredoxin peroxidase</fullName>
    </alternativeName>
    <alternativeName>
        <fullName evidence="11">Thioredoxin-dependent peroxiredoxin Bcp</fullName>
    </alternativeName>
</protein>